<organism evidence="2 3">
    <name type="scientific">Devosia rhodophyticola</name>
    <dbReference type="NCBI Taxonomy" id="3026423"/>
    <lineage>
        <taxon>Bacteria</taxon>
        <taxon>Pseudomonadati</taxon>
        <taxon>Pseudomonadota</taxon>
        <taxon>Alphaproteobacteria</taxon>
        <taxon>Hyphomicrobiales</taxon>
        <taxon>Devosiaceae</taxon>
        <taxon>Devosia</taxon>
    </lineage>
</organism>
<proteinExistence type="predicted"/>
<accession>A0ABY7YYL2</accession>
<evidence type="ECO:0000256" key="1">
    <source>
        <dbReference type="SAM" id="MobiDB-lite"/>
    </source>
</evidence>
<dbReference type="InterPro" id="IPR021327">
    <property type="entry name" value="DUF2934"/>
</dbReference>
<dbReference type="RefSeq" id="WP_282211836.1">
    <property type="nucleotide sequence ID" value="NZ_CP118247.1"/>
</dbReference>
<evidence type="ECO:0000313" key="2">
    <source>
        <dbReference type="EMBL" id="WDR06322.1"/>
    </source>
</evidence>
<protein>
    <submittedName>
        <fullName evidence="2">DUF2934 domain-containing protein</fullName>
    </submittedName>
</protein>
<gene>
    <name evidence="2" type="ORF">PSQ90_02320</name>
</gene>
<sequence>MLPPEPPADPEEDEAALDAWHQAIANTAYFLWQQDGSPEGRADQYWQRAEEKHLRQRAYDVRLRQGTSDGGEKDFERRSGK</sequence>
<dbReference type="Proteomes" id="UP001222118">
    <property type="component" value="Chromosome"/>
</dbReference>
<name>A0ABY7YYL2_9HYPH</name>
<evidence type="ECO:0000313" key="3">
    <source>
        <dbReference type="Proteomes" id="UP001222118"/>
    </source>
</evidence>
<reference evidence="2 3" key="1">
    <citation type="submission" date="2023-02" db="EMBL/GenBank/DDBJ databases">
        <title>Devosia chondri sp. nov., isolated from the phycosphere of marine algae.</title>
        <authorList>
            <person name="Kim J.M."/>
            <person name="Lee J.K."/>
            <person name="Choi B.J."/>
            <person name="Bayburt H."/>
            <person name="Jeon C.O."/>
        </authorList>
    </citation>
    <scope>NUCLEOTIDE SEQUENCE [LARGE SCALE GENOMIC DNA]</scope>
    <source>
        <strain evidence="2 3">G2-5</strain>
    </source>
</reference>
<dbReference type="Pfam" id="PF11154">
    <property type="entry name" value="DUF2934"/>
    <property type="match status" value="1"/>
</dbReference>
<dbReference type="EMBL" id="CP118247">
    <property type="protein sequence ID" value="WDR06322.1"/>
    <property type="molecule type" value="Genomic_DNA"/>
</dbReference>
<feature type="compositionally biased region" description="Basic and acidic residues" evidence="1">
    <location>
        <begin position="70"/>
        <end position="81"/>
    </location>
</feature>
<feature type="region of interest" description="Disordered" evidence="1">
    <location>
        <begin position="59"/>
        <end position="81"/>
    </location>
</feature>
<keyword evidence="3" id="KW-1185">Reference proteome</keyword>